<dbReference type="AlphaFoldDB" id="A0A098S4W0"/>
<name>A0A098S4W0_9BACT</name>
<dbReference type="Gene3D" id="6.10.250.690">
    <property type="match status" value="1"/>
</dbReference>
<evidence type="ECO:0000256" key="7">
    <source>
        <dbReference type="PROSITE-ProRule" id="PRU01091"/>
    </source>
</evidence>
<evidence type="ECO:0008006" key="12">
    <source>
        <dbReference type="Google" id="ProtNLM"/>
    </source>
</evidence>
<evidence type="ECO:0000259" key="8">
    <source>
        <dbReference type="PROSITE" id="PS50110"/>
    </source>
</evidence>
<dbReference type="PROSITE" id="PS50110">
    <property type="entry name" value="RESPONSE_REGULATORY"/>
    <property type="match status" value="1"/>
</dbReference>
<dbReference type="Pfam" id="PF00072">
    <property type="entry name" value="Response_reg"/>
    <property type="match status" value="1"/>
</dbReference>
<evidence type="ECO:0000256" key="5">
    <source>
        <dbReference type="ARBA" id="ARBA00023163"/>
    </source>
</evidence>
<evidence type="ECO:0000313" key="10">
    <source>
        <dbReference type="EMBL" id="KGE87101.1"/>
    </source>
</evidence>
<gene>
    <name evidence="10" type="ORF">IX84_15655</name>
</gene>
<evidence type="ECO:0000256" key="4">
    <source>
        <dbReference type="ARBA" id="ARBA00023125"/>
    </source>
</evidence>
<dbReference type="GO" id="GO:0005829">
    <property type="term" value="C:cytosol"/>
    <property type="evidence" value="ECO:0007669"/>
    <property type="project" value="TreeGrafter"/>
</dbReference>
<evidence type="ECO:0000256" key="1">
    <source>
        <dbReference type="ARBA" id="ARBA00022553"/>
    </source>
</evidence>
<dbReference type="SUPFAM" id="SSF52172">
    <property type="entry name" value="CheY-like"/>
    <property type="match status" value="1"/>
</dbReference>
<feature type="domain" description="OmpR/PhoB-type" evidence="9">
    <location>
        <begin position="128"/>
        <end position="226"/>
    </location>
</feature>
<dbReference type="STRING" id="1524460.IX84_15655"/>
<keyword evidence="11" id="KW-1185">Reference proteome</keyword>
<keyword evidence="5" id="KW-0804">Transcription</keyword>
<keyword evidence="2" id="KW-0902">Two-component regulatory system</keyword>
<dbReference type="FunFam" id="3.40.50.2300:FF:000001">
    <property type="entry name" value="DNA-binding response regulator PhoB"/>
    <property type="match status" value="1"/>
</dbReference>
<dbReference type="SMART" id="SM00448">
    <property type="entry name" value="REC"/>
    <property type="match status" value="1"/>
</dbReference>
<dbReference type="FunFam" id="1.10.10.10:FF:000005">
    <property type="entry name" value="Two-component system response regulator"/>
    <property type="match status" value="1"/>
</dbReference>
<dbReference type="EMBL" id="JPOS01000038">
    <property type="protein sequence ID" value="KGE87101.1"/>
    <property type="molecule type" value="Genomic_DNA"/>
</dbReference>
<dbReference type="GO" id="GO:0006355">
    <property type="term" value="P:regulation of DNA-templated transcription"/>
    <property type="evidence" value="ECO:0007669"/>
    <property type="project" value="InterPro"/>
</dbReference>
<dbReference type="RefSeq" id="WP_044222430.1">
    <property type="nucleotide sequence ID" value="NZ_JBKAGJ010000015.1"/>
</dbReference>
<proteinExistence type="predicted"/>
<dbReference type="SMART" id="SM00862">
    <property type="entry name" value="Trans_reg_C"/>
    <property type="match status" value="1"/>
</dbReference>
<feature type="domain" description="Response regulatory" evidence="8">
    <location>
        <begin position="2"/>
        <end position="117"/>
    </location>
</feature>
<dbReference type="CDD" id="cd00383">
    <property type="entry name" value="trans_reg_C"/>
    <property type="match status" value="1"/>
</dbReference>
<evidence type="ECO:0000259" key="9">
    <source>
        <dbReference type="PROSITE" id="PS51755"/>
    </source>
</evidence>
<evidence type="ECO:0000313" key="11">
    <source>
        <dbReference type="Proteomes" id="UP000029736"/>
    </source>
</evidence>
<dbReference type="InterPro" id="IPR011006">
    <property type="entry name" value="CheY-like_superfamily"/>
</dbReference>
<keyword evidence="3" id="KW-0805">Transcription regulation</keyword>
<dbReference type="Gene3D" id="1.10.10.10">
    <property type="entry name" value="Winged helix-like DNA-binding domain superfamily/Winged helix DNA-binding domain"/>
    <property type="match status" value="1"/>
</dbReference>
<evidence type="ECO:0000256" key="3">
    <source>
        <dbReference type="ARBA" id="ARBA00023015"/>
    </source>
</evidence>
<dbReference type="InterPro" id="IPR039420">
    <property type="entry name" value="WalR-like"/>
</dbReference>
<dbReference type="PANTHER" id="PTHR48111:SF22">
    <property type="entry name" value="REGULATOR OF RPOS"/>
    <property type="match status" value="1"/>
</dbReference>
<keyword evidence="1 6" id="KW-0597">Phosphoprotein</keyword>
<dbReference type="PROSITE" id="PS51755">
    <property type="entry name" value="OMPR_PHOB"/>
    <property type="match status" value="1"/>
</dbReference>
<reference evidence="10 11" key="1">
    <citation type="journal article" date="2014" name="Int. J. Syst. Evol. Microbiol.">
        <title>Phaeodactylibacter xiamenensis gen. nov., sp. nov., a member of the family Saprospiraceae isolated from the marine alga Phaeodactylum tricornutum.</title>
        <authorList>
            <person name="Chen Z.Jr."/>
            <person name="Lei X."/>
            <person name="Lai Q."/>
            <person name="Li Y."/>
            <person name="Zhang B."/>
            <person name="Zhang J."/>
            <person name="Zhang H."/>
            <person name="Yang L."/>
            <person name="Zheng W."/>
            <person name="Tian Y."/>
            <person name="Yu Z."/>
            <person name="Xu H.Jr."/>
            <person name="Zheng T."/>
        </authorList>
    </citation>
    <scope>NUCLEOTIDE SEQUENCE [LARGE SCALE GENOMIC DNA]</scope>
    <source>
        <strain evidence="10 11">KD52</strain>
    </source>
</reference>
<dbReference type="InterPro" id="IPR001789">
    <property type="entry name" value="Sig_transdc_resp-reg_receiver"/>
</dbReference>
<organism evidence="10 11">
    <name type="scientific">Phaeodactylibacter xiamenensis</name>
    <dbReference type="NCBI Taxonomy" id="1524460"/>
    <lineage>
        <taxon>Bacteria</taxon>
        <taxon>Pseudomonadati</taxon>
        <taxon>Bacteroidota</taxon>
        <taxon>Saprospiria</taxon>
        <taxon>Saprospirales</taxon>
        <taxon>Haliscomenobacteraceae</taxon>
        <taxon>Phaeodactylibacter</taxon>
    </lineage>
</organism>
<dbReference type="InterPro" id="IPR001867">
    <property type="entry name" value="OmpR/PhoB-type_DNA-bd"/>
</dbReference>
<accession>A0A098S4W0</accession>
<dbReference type="OrthoDB" id="9790442at2"/>
<protein>
    <recommendedName>
        <fullName evidence="12">Transcriptional regulator</fullName>
    </recommendedName>
</protein>
<feature type="DNA-binding region" description="OmpR/PhoB-type" evidence="7">
    <location>
        <begin position="128"/>
        <end position="226"/>
    </location>
</feature>
<dbReference type="GO" id="GO:0000976">
    <property type="term" value="F:transcription cis-regulatory region binding"/>
    <property type="evidence" value="ECO:0007669"/>
    <property type="project" value="TreeGrafter"/>
</dbReference>
<evidence type="ECO:0000256" key="2">
    <source>
        <dbReference type="ARBA" id="ARBA00023012"/>
    </source>
</evidence>
<feature type="modified residue" description="4-aspartylphosphate" evidence="6">
    <location>
        <position position="51"/>
    </location>
</feature>
<keyword evidence="4 7" id="KW-0238">DNA-binding</keyword>
<dbReference type="GO" id="GO:0032993">
    <property type="term" value="C:protein-DNA complex"/>
    <property type="evidence" value="ECO:0007669"/>
    <property type="project" value="TreeGrafter"/>
</dbReference>
<dbReference type="Gene3D" id="3.40.50.2300">
    <property type="match status" value="1"/>
</dbReference>
<dbReference type="Pfam" id="PF00486">
    <property type="entry name" value="Trans_reg_C"/>
    <property type="match status" value="1"/>
</dbReference>
<dbReference type="GO" id="GO:0000156">
    <property type="term" value="F:phosphorelay response regulator activity"/>
    <property type="evidence" value="ECO:0007669"/>
    <property type="project" value="TreeGrafter"/>
</dbReference>
<dbReference type="Proteomes" id="UP000029736">
    <property type="component" value="Unassembled WGS sequence"/>
</dbReference>
<dbReference type="PANTHER" id="PTHR48111">
    <property type="entry name" value="REGULATOR OF RPOS"/>
    <property type="match status" value="1"/>
</dbReference>
<sequence>MKVLIVDDEIKISNVIHKGLRQYGIESMAAFDGEVALELLSAEAFDLVILDIILPKVNGWEICKHIRQELRLSVPILMLSAMGKTEHVIKGLDAGADDFLAKPFKIEELAARVRALYRRNHQYAAVQPALLNAAGLTLDLNRMEVQRDGQLISLTAKEFELLKCFMQQPGRVLTREQLLEAAWGIGFDTGTNVVDVYINYLRRKLEADGSPRILHTKIGAGYYLSME</sequence>
<dbReference type="InterPro" id="IPR036388">
    <property type="entry name" value="WH-like_DNA-bd_sf"/>
</dbReference>
<comment type="caution">
    <text evidence="10">The sequence shown here is derived from an EMBL/GenBank/DDBJ whole genome shotgun (WGS) entry which is preliminary data.</text>
</comment>
<evidence type="ECO:0000256" key="6">
    <source>
        <dbReference type="PROSITE-ProRule" id="PRU00169"/>
    </source>
</evidence>